<keyword evidence="3" id="KW-0472">Membrane</keyword>
<evidence type="ECO:0000256" key="1">
    <source>
        <dbReference type="ARBA" id="ARBA00000032"/>
    </source>
</evidence>
<evidence type="ECO:0000313" key="4">
    <source>
        <dbReference type="EMBL" id="CAG9815088.1"/>
    </source>
</evidence>
<evidence type="ECO:0000256" key="2">
    <source>
        <dbReference type="ARBA" id="ARBA00005375"/>
    </source>
</evidence>
<dbReference type="CDD" id="cd07061">
    <property type="entry name" value="HP_HAP_like"/>
    <property type="match status" value="1"/>
</dbReference>
<name>A0A9N9SAZ3_PHACE</name>
<feature type="transmembrane region" description="Helical" evidence="3">
    <location>
        <begin position="6"/>
        <end position="27"/>
    </location>
</feature>
<evidence type="ECO:0008006" key="6">
    <source>
        <dbReference type="Google" id="ProtNLM"/>
    </source>
</evidence>
<dbReference type="PANTHER" id="PTHR11567:SF205">
    <property type="entry name" value="GH28721P-RELATED"/>
    <property type="match status" value="1"/>
</dbReference>
<dbReference type="Gene3D" id="3.40.50.1240">
    <property type="entry name" value="Phosphoglycerate mutase-like"/>
    <property type="match status" value="1"/>
</dbReference>
<evidence type="ECO:0000313" key="5">
    <source>
        <dbReference type="Proteomes" id="UP001153737"/>
    </source>
</evidence>
<dbReference type="SUPFAM" id="SSF53254">
    <property type="entry name" value="Phosphoglycerate mutase-like"/>
    <property type="match status" value="1"/>
</dbReference>
<dbReference type="EMBL" id="OU896717">
    <property type="protein sequence ID" value="CAG9815088.1"/>
    <property type="molecule type" value="Genomic_DNA"/>
</dbReference>
<dbReference type="Proteomes" id="UP001153737">
    <property type="component" value="Chromosome 11"/>
</dbReference>
<dbReference type="InterPro" id="IPR033379">
    <property type="entry name" value="Acid_Pase_AS"/>
</dbReference>
<protein>
    <recommendedName>
        <fullName evidence="6">Acid phosphatase</fullName>
    </recommendedName>
</protein>
<keyword evidence="3" id="KW-0812">Transmembrane</keyword>
<dbReference type="InterPro" id="IPR029033">
    <property type="entry name" value="His_PPase_superfam"/>
</dbReference>
<dbReference type="AlphaFoldDB" id="A0A9N9SAZ3"/>
<evidence type="ECO:0000256" key="3">
    <source>
        <dbReference type="SAM" id="Phobius"/>
    </source>
</evidence>
<dbReference type="InterPro" id="IPR000560">
    <property type="entry name" value="His_Pase_clade-2"/>
</dbReference>
<accession>A0A9N9SAZ3</accession>
<dbReference type="PROSITE" id="PS00616">
    <property type="entry name" value="HIS_ACID_PHOSPHAT_1"/>
    <property type="match status" value="1"/>
</dbReference>
<dbReference type="OrthoDB" id="5821688at2759"/>
<reference evidence="4" key="2">
    <citation type="submission" date="2022-10" db="EMBL/GenBank/DDBJ databases">
        <authorList>
            <consortium name="ENA_rothamsted_submissions"/>
            <consortium name="culmorum"/>
            <person name="King R."/>
        </authorList>
    </citation>
    <scope>NUCLEOTIDE SEQUENCE</scope>
</reference>
<comment type="similarity">
    <text evidence="2">Belongs to the histidine acid phosphatase family.</text>
</comment>
<keyword evidence="3" id="KW-1133">Transmembrane helix</keyword>
<gene>
    <name evidence="4" type="ORF">PHAECO_LOCUS2574</name>
</gene>
<comment type="catalytic activity">
    <reaction evidence="1">
        <text>a phosphate monoester + H2O = an alcohol + phosphate</text>
        <dbReference type="Rhea" id="RHEA:15017"/>
        <dbReference type="ChEBI" id="CHEBI:15377"/>
        <dbReference type="ChEBI" id="CHEBI:30879"/>
        <dbReference type="ChEBI" id="CHEBI:43474"/>
        <dbReference type="ChEBI" id="CHEBI:67140"/>
        <dbReference type="EC" id="3.1.3.2"/>
    </reaction>
</comment>
<keyword evidence="5" id="KW-1185">Reference proteome</keyword>
<reference evidence="4" key="1">
    <citation type="submission" date="2022-01" db="EMBL/GenBank/DDBJ databases">
        <authorList>
            <person name="King R."/>
        </authorList>
    </citation>
    <scope>NUCLEOTIDE SEQUENCE</scope>
</reference>
<dbReference type="Pfam" id="PF00328">
    <property type="entry name" value="His_Phos_2"/>
    <property type="match status" value="1"/>
</dbReference>
<sequence>MGGLKARWNILAGIFMGISALVVFLIIGIKALRTSTDGNRTLEFVHVVMRHGARTPASTYPNDPYINNTFYPVGWGQITNAGKLQLYNVGKYLRRRYGKFLGPNYHPDEYLTQTTGVDRTKVSMQVVNAGLWPPRGAQQWGPLDWQPVPITAERLEDDSLLLVRRPCPQYHIEKERIMKSTEIQNMFKPYETLFKDLTDITGQKTTDFEGVQDIYTTLLAEEQFNLTLPDWTKSYYPDKMNYPTVKSFVLNAYNDKMNRLIGGVLLKKLIQDWTSKAAGTIKPSARKAILYGGHDATIVNLLSTLKVWDEQFPDYAITILFELYKDNASNEYGIEIFLRNSTDVPPVKLTIPGCDSFCPLIKLQKLTKNVIPQNWEEECKTEDEDFKVPDLGGP</sequence>
<dbReference type="PANTHER" id="PTHR11567">
    <property type="entry name" value="ACID PHOSPHATASE-RELATED"/>
    <property type="match status" value="1"/>
</dbReference>
<organism evidence="4 5">
    <name type="scientific">Phaedon cochleariae</name>
    <name type="common">Mustard beetle</name>
    <dbReference type="NCBI Taxonomy" id="80249"/>
    <lineage>
        <taxon>Eukaryota</taxon>
        <taxon>Metazoa</taxon>
        <taxon>Ecdysozoa</taxon>
        <taxon>Arthropoda</taxon>
        <taxon>Hexapoda</taxon>
        <taxon>Insecta</taxon>
        <taxon>Pterygota</taxon>
        <taxon>Neoptera</taxon>
        <taxon>Endopterygota</taxon>
        <taxon>Coleoptera</taxon>
        <taxon>Polyphaga</taxon>
        <taxon>Cucujiformia</taxon>
        <taxon>Chrysomeloidea</taxon>
        <taxon>Chrysomelidae</taxon>
        <taxon>Chrysomelinae</taxon>
        <taxon>Chrysomelini</taxon>
        <taxon>Phaedon</taxon>
    </lineage>
</organism>
<dbReference type="GO" id="GO:0003993">
    <property type="term" value="F:acid phosphatase activity"/>
    <property type="evidence" value="ECO:0007669"/>
    <property type="project" value="UniProtKB-EC"/>
</dbReference>
<proteinExistence type="inferred from homology"/>
<dbReference type="InterPro" id="IPR050645">
    <property type="entry name" value="Histidine_acid_phosphatase"/>
</dbReference>